<feature type="non-terminal residue" evidence="2">
    <location>
        <position position="1"/>
    </location>
</feature>
<dbReference type="AlphaFoldDB" id="A0A392VCM8"/>
<evidence type="ECO:0000256" key="1">
    <source>
        <dbReference type="SAM" id="MobiDB-lite"/>
    </source>
</evidence>
<protein>
    <submittedName>
        <fullName evidence="2">Uncharacterized protein</fullName>
    </submittedName>
</protein>
<reference evidence="2 3" key="1">
    <citation type="journal article" date="2018" name="Front. Plant Sci.">
        <title>Red Clover (Trifolium pratense) and Zigzag Clover (T. medium) - A Picture of Genomic Similarities and Differences.</title>
        <authorList>
            <person name="Dluhosova J."/>
            <person name="Istvanek J."/>
            <person name="Nedelnik J."/>
            <person name="Repkova J."/>
        </authorList>
    </citation>
    <scope>NUCLEOTIDE SEQUENCE [LARGE SCALE GENOMIC DNA]</scope>
    <source>
        <strain evidence="3">cv. 10/8</strain>
        <tissue evidence="2">Leaf</tissue>
    </source>
</reference>
<feature type="region of interest" description="Disordered" evidence="1">
    <location>
        <begin position="1"/>
        <end position="20"/>
    </location>
</feature>
<evidence type="ECO:0000313" key="3">
    <source>
        <dbReference type="Proteomes" id="UP000265520"/>
    </source>
</evidence>
<feature type="non-terminal residue" evidence="2">
    <location>
        <position position="43"/>
    </location>
</feature>
<dbReference type="Proteomes" id="UP000265520">
    <property type="component" value="Unassembled WGS sequence"/>
</dbReference>
<dbReference type="EMBL" id="LXQA011109710">
    <property type="protein sequence ID" value="MCI85202.1"/>
    <property type="molecule type" value="Genomic_DNA"/>
</dbReference>
<accession>A0A392VCM8</accession>
<comment type="caution">
    <text evidence="2">The sequence shown here is derived from an EMBL/GenBank/DDBJ whole genome shotgun (WGS) entry which is preliminary data.</text>
</comment>
<evidence type="ECO:0000313" key="2">
    <source>
        <dbReference type="EMBL" id="MCI85202.1"/>
    </source>
</evidence>
<proteinExistence type="predicted"/>
<keyword evidence="3" id="KW-1185">Reference proteome</keyword>
<organism evidence="2 3">
    <name type="scientific">Trifolium medium</name>
    <dbReference type="NCBI Taxonomy" id="97028"/>
    <lineage>
        <taxon>Eukaryota</taxon>
        <taxon>Viridiplantae</taxon>
        <taxon>Streptophyta</taxon>
        <taxon>Embryophyta</taxon>
        <taxon>Tracheophyta</taxon>
        <taxon>Spermatophyta</taxon>
        <taxon>Magnoliopsida</taxon>
        <taxon>eudicotyledons</taxon>
        <taxon>Gunneridae</taxon>
        <taxon>Pentapetalae</taxon>
        <taxon>rosids</taxon>
        <taxon>fabids</taxon>
        <taxon>Fabales</taxon>
        <taxon>Fabaceae</taxon>
        <taxon>Papilionoideae</taxon>
        <taxon>50 kb inversion clade</taxon>
        <taxon>NPAAA clade</taxon>
        <taxon>Hologalegina</taxon>
        <taxon>IRL clade</taxon>
        <taxon>Trifolieae</taxon>
        <taxon>Trifolium</taxon>
    </lineage>
</organism>
<sequence length="43" mass="4147">KAASGAASIASGAGGAASGAIQENGKEFCGCWLRPAQQILRAA</sequence>
<feature type="compositionally biased region" description="Low complexity" evidence="1">
    <location>
        <begin position="1"/>
        <end position="11"/>
    </location>
</feature>
<name>A0A392VCM8_9FABA</name>